<organism evidence="3 4">
    <name type="scientific">Entomortierella chlamydospora</name>
    <dbReference type="NCBI Taxonomy" id="101097"/>
    <lineage>
        <taxon>Eukaryota</taxon>
        <taxon>Fungi</taxon>
        <taxon>Fungi incertae sedis</taxon>
        <taxon>Mucoromycota</taxon>
        <taxon>Mortierellomycotina</taxon>
        <taxon>Mortierellomycetes</taxon>
        <taxon>Mortierellales</taxon>
        <taxon>Mortierellaceae</taxon>
        <taxon>Entomortierella</taxon>
    </lineage>
</organism>
<dbReference type="Proteomes" id="UP000703661">
    <property type="component" value="Unassembled WGS sequence"/>
</dbReference>
<keyword evidence="4" id="KW-1185">Reference proteome</keyword>
<proteinExistence type="predicted"/>
<dbReference type="AlphaFoldDB" id="A0A9P6N1N3"/>
<comment type="caution">
    <text evidence="3">The sequence shown here is derived from an EMBL/GenBank/DDBJ whole genome shotgun (WGS) entry which is preliminary data.</text>
</comment>
<evidence type="ECO:0000313" key="4">
    <source>
        <dbReference type="Proteomes" id="UP000703661"/>
    </source>
</evidence>
<name>A0A9P6N1N3_9FUNG</name>
<feature type="chain" id="PRO_5040409170" description="Cfem domain-containing protein" evidence="2">
    <location>
        <begin position="33"/>
        <end position="324"/>
    </location>
</feature>
<evidence type="ECO:0000313" key="3">
    <source>
        <dbReference type="EMBL" id="KAG0020827.1"/>
    </source>
</evidence>
<keyword evidence="1" id="KW-1133">Transmembrane helix</keyword>
<keyword evidence="1" id="KW-0472">Membrane</keyword>
<evidence type="ECO:0000256" key="2">
    <source>
        <dbReference type="SAM" id="SignalP"/>
    </source>
</evidence>
<feature type="transmembrane region" description="Helical" evidence="1">
    <location>
        <begin position="77"/>
        <end position="100"/>
    </location>
</feature>
<evidence type="ECO:0000256" key="1">
    <source>
        <dbReference type="SAM" id="Phobius"/>
    </source>
</evidence>
<dbReference type="EMBL" id="JAAAID010000194">
    <property type="protein sequence ID" value="KAG0020827.1"/>
    <property type="molecule type" value="Genomic_DNA"/>
</dbReference>
<keyword evidence="1" id="KW-0812">Transmembrane</keyword>
<reference evidence="3" key="1">
    <citation type="journal article" date="2020" name="Fungal Divers.">
        <title>Resolving the Mortierellaceae phylogeny through synthesis of multi-gene phylogenetics and phylogenomics.</title>
        <authorList>
            <person name="Vandepol N."/>
            <person name="Liber J."/>
            <person name="Desiro A."/>
            <person name="Na H."/>
            <person name="Kennedy M."/>
            <person name="Barry K."/>
            <person name="Grigoriev I.V."/>
            <person name="Miller A.N."/>
            <person name="O'Donnell K."/>
            <person name="Stajich J.E."/>
            <person name="Bonito G."/>
        </authorList>
    </citation>
    <scope>NUCLEOTIDE SEQUENCE</scope>
    <source>
        <strain evidence="3">NRRL 2769</strain>
    </source>
</reference>
<keyword evidence="2" id="KW-0732">Signal</keyword>
<feature type="transmembrane region" description="Helical" evidence="1">
    <location>
        <begin position="251"/>
        <end position="275"/>
    </location>
</feature>
<sequence>MAVLSCPAFLKNNVALRMIRVLILFKIYGTSADANPQPSGSSSATLPTNSTIANSTSIPSSSSSSSLSPSEWMPTSLWATMQPVDYTYIILSFLTLFYHVHPTRPFFQRSQAINMCVIIFLAYVWFTLSFMWFTDLTWQDYDPHLYSQSSSLSSATPSLVQTATATAITATATATGIIPAVVGGYTLFPSQEPTIMTSFTTPTATTSIPTPTSTTVAESTAAAEAAAIHEVQWASQCHTSLGLDTTPCQLMMAYSILGCLIGAVMILEGIMSWCINMKEETVEQRLKRLQAKDDAKAVKIARREKRVIRDLDRSRPIIQGPLIG</sequence>
<accession>A0A9P6N1N3</accession>
<evidence type="ECO:0008006" key="5">
    <source>
        <dbReference type="Google" id="ProtNLM"/>
    </source>
</evidence>
<feature type="signal peptide" evidence="2">
    <location>
        <begin position="1"/>
        <end position="32"/>
    </location>
</feature>
<gene>
    <name evidence="3" type="ORF">BGZ80_003536</name>
</gene>
<feature type="transmembrane region" description="Helical" evidence="1">
    <location>
        <begin position="112"/>
        <end position="133"/>
    </location>
</feature>
<protein>
    <recommendedName>
        <fullName evidence="5">Cfem domain-containing protein</fullName>
    </recommendedName>
</protein>